<dbReference type="AlphaFoldDB" id="A0A919R816"/>
<sequence>MCQRGSTGRTCWTCSSHREVIHAHGQKGSNQKSTGVLSLIAGSPSRVQRVASHNRLARHMYSFAAFVVNVSQAERRHASPSAQRCPDLRDGPFRCGAAPPDVAGFIHPSREEAGGKSNDEERMWQAI</sequence>
<protein>
    <submittedName>
        <fullName evidence="2">Uncharacterized protein</fullName>
    </submittedName>
</protein>
<reference evidence="2" key="1">
    <citation type="submission" date="2021-01" db="EMBL/GenBank/DDBJ databases">
        <title>Whole genome shotgun sequence of Sphaerisporangium rufum NBRC 109079.</title>
        <authorList>
            <person name="Komaki H."/>
            <person name="Tamura T."/>
        </authorList>
    </citation>
    <scope>NUCLEOTIDE SEQUENCE</scope>
    <source>
        <strain evidence="2">NBRC 109079</strain>
    </source>
</reference>
<evidence type="ECO:0000313" key="3">
    <source>
        <dbReference type="Proteomes" id="UP000655287"/>
    </source>
</evidence>
<dbReference type="EMBL" id="BOOU01000054">
    <property type="protein sequence ID" value="GII78995.1"/>
    <property type="molecule type" value="Genomic_DNA"/>
</dbReference>
<name>A0A919R816_9ACTN</name>
<comment type="caution">
    <text evidence="2">The sequence shown here is derived from an EMBL/GenBank/DDBJ whole genome shotgun (WGS) entry which is preliminary data.</text>
</comment>
<gene>
    <name evidence="2" type="ORF">Sru01_39770</name>
</gene>
<feature type="compositionally biased region" description="Basic and acidic residues" evidence="1">
    <location>
        <begin position="108"/>
        <end position="127"/>
    </location>
</feature>
<evidence type="ECO:0000256" key="1">
    <source>
        <dbReference type="SAM" id="MobiDB-lite"/>
    </source>
</evidence>
<organism evidence="2 3">
    <name type="scientific">Sphaerisporangium rufum</name>
    <dbReference type="NCBI Taxonomy" id="1381558"/>
    <lineage>
        <taxon>Bacteria</taxon>
        <taxon>Bacillati</taxon>
        <taxon>Actinomycetota</taxon>
        <taxon>Actinomycetes</taxon>
        <taxon>Streptosporangiales</taxon>
        <taxon>Streptosporangiaceae</taxon>
        <taxon>Sphaerisporangium</taxon>
    </lineage>
</organism>
<evidence type="ECO:0000313" key="2">
    <source>
        <dbReference type="EMBL" id="GII78995.1"/>
    </source>
</evidence>
<keyword evidence="3" id="KW-1185">Reference proteome</keyword>
<feature type="region of interest" description="Disordered" evidence="1">
    <location>
        <begin position="105"/>
        <end position="127"/>
    </location>
</feature>
<dbReference type="Proteomes" id="UP000655287">
    <property type="component" value="Unassembled WGS sequence"/>
</dbReference>
<proteinExistence type="predicted"/>
<accession>A0A919R816</accession>